<evidence type="ECO:0008006" key="4">
    <source>
        <dbReference type="Google" id="ProtNLM"/>
    </source>
</evidence>
<evidence type="ECO:0000313" key="2">
    <source>
        <dbReference type="EMBL" id="RLC37451.1"/>
    </source>
</evidence>
<organism evidence="2 3">
    <name type="scientific">candidate division Kazan bacterium</name>
    <dbReference type="NCBI Taxonomy" id="2202143"/>
    <lineage>
        <taxon>Bacteria</taxon>
        <taxon>Bacteria division Kazan-3B-28</taxon>
    </lineage>
</organism>
<evidence type="ECO:0000256" key="1">
    <source>
        <dbReference type="SAM" id="Phobius"/>
    </source>
</evidence>
<accession>A0A420ZD98</accession>
<feature type="transmembrane region" description="Helical" evidence="1">
    <location>
        <begin position="14"/>
        <end position="35"/>
    </location>
</feature>
<dbReference type="InterPro" id="IPR013783">
    <property type="entry name" value="Ig-like_fold"/>
</dbReference>
<keyword evidence="1" id="KW-0812">Transmembrane</keyword>
<dbReference type="Gene3D" id="2.60.40.10">
    <property type="entry name" value="Immunoglobulins"/>
    <property type="match status" value="1"/>
</dbReference>
<dbReference type="Proteomes" id="UP000281261">
    <property type="component" value="Unassembled WGS sequence"/>
</dbReference>
<protein>
    <recommendedName>
        <fullName evidence="4">Bacterial Ig-like domain-containing protein</fullName>
    </recommendedName>
</protein>
<reference evidence="2 3" key="1">
    <citation type="submission" date="2018-06" db="EMBL/GenBank/DDBJ databases">
        <title>Extensive metabolic versatility and redundancy in microbially diverse, dynamic hydrothermal sediments.</title>
        <authorList>
            <person name="Dombrowski N."/>
            <person name="Teske A."/>
            <person name="Baker B.J."/>
        </authorList>
    </citation>
    <scope>NUCLEOTIDE SEQUENCE [LARGE SCALE GENOMIC DNA]</scope>
    <source>
        <strain evidence="2">B79_G16</strain>
    </source>
</reference>
<proteinExistence type="predicted"/>
<keyword evidence="1" id="KW-0472">Membrane</keyword>
<sequence length="332" mass="35291">MAQTKSPQANRHRILYIALGIIGLIILIGSTVAVAQTGVSLQTLKNSISQLAAHLGGSDLLVQVEHSQLPADGKSQSKIWVTPINTSSPLTANIIRGDGRVELLEHKDNNIQFIYTAGSNPGKSVIVFTSGILRQTTTIELIQSEVPPAPTITSPPDKSQINNSKPEIIGAGAQNTKIIITDNGKHNTITKTDEHGHFQTHLDKPLYNGQHTLAAIAINDLGIESATSNLVTITIKTDPAGIDRANIRIIPARVVAGESFAIFVPASLNAAKVTVEMAGQTYELFDFNKTSVFVATLPAPTEPGIYVGDVIVADVSGNISRFDNTISITVIS</sequence>
<gene>
    <name evidence="2" type="ORF">DRH29_01845</name>
</gene>
<dbReference type="AlphaFoldDB" id="A0A420ZD98"/>
<evidence type="ECO:0000313" key="3">
    <source>
        <dbReference type="Proteomes" id="UP000281261"/>
    </source>
</evidence>
<keyword evidence="1" id="KW-1133">Transmembrane helix</keyword>
<comment type="caution">
    <text evidence="2">The sequence shown here is derived from an EMBL/GenBank/DDBJ whole genome shotgun (WGS) entry which is preliminary data.</text>
</comment>
<name>A0A420ZD98_UNCK3</name>
<dbReference type="EMBL" id="QMNG01000004">
    <property type="protein sequence ID" value="RLC37451.1"/>
    <property type="molecule type" value="Genomic_DNA"/>
</dbReference>